<feature type="compositionally biased region" description="Polar residues" evidence="5">
    <location>
        <begin position="721"/>
        <end position="731"/>
    </location>
</feature>
<protein>
    <submittedName>
        <fullName evidence="8">Uncharacterized protein LOC111124476 isoform X1</fullName>
    </submittedName>
    <submittedName>
        <fullName evidence="9">Uncharacterized protein LOC111124522 isoform X1</fullName>
    </submittedName>
</protein>
<feature type="compositionally biased region" description="Polar residues" evidence="5">
    <location>
        <begin position="842"/>
        <end position="860"/>
    </location>
</feature>
<keyword evidence="4" id="KW-0175">Coiled coil</keyword>
<feature type="compositionally biased region" description="Low complexity" evidence="5">
    <location>
        <begin position="816"/>
        <end position="834"/>
    </location>
</feature>
<feature type="compositionally biased region" description="Polar residues" evidence="5">
    <location>
        <begin position="294"/>
        <end position="303"/>
    </location>
</feature>
<dbReference type="InterPro" id="IPR001841">
    <property type="entry name" value="Znf_RING"/>
</dbReference>
<feature type="region of interest" description="Disordered" evidence="5">
    <location>
        <begin position="442"/>
        <end position="479"/>
    </location>
</feature>
<feature type="region of interest" description="Disordered" evidence="5">
    <location>
        <begin position="804"/>
        <end position="916"/>
    </location>
</feature>
<dbReference type="RefSeq" id="XP_022323049.1">
    <property type="nucleotide sequence ID" value="XM_022467341.1"/>
</dbReference>
<feature type="coiled-coil region" evidence="4">
    <location>
        <begin position="152"/>
        <end position="255"/>
    </location>
</feature>
<feature type="region of interest" description="Disordered" evidence="5">
    <location>
        <begin position="710"/>
        <end position="777"/>
    </location>
</feature>
<keyword evidence="2" id="KW-0862">Zinc</keyword>
<reference evidence="8 9" key="1">
    <citation type="submission" date="2025-04" db="UniProtKB">
        <authorList>
            <consortium name="RefSeq"/>
        </authorList>
    </citation>
    <scope>IDENTIFICATION</scope>
    <source>
        <tissue evidence="8 9">Whole sample</tissue>
    </source>
</reference>
<dbReference type="GO" id="GO:0006513">
    <property type="term" value="P:protein monoubiquitination"/>
    <property type="evidence" value="ECO:0007669"/>
    <property type="project" value="InterPro"/>
</dbReference>
<dbReference type="Proteomes" id="UP000694844">
    <property type="component" value="Chromosome 3"/>
</dbReference>
<feature type="compositionally biased region" description="Low complexity" evidence="5">
    <location>
        <begin position="892"/>
        <end position="903"/>
    </location>
</feature>
<dbReference type="PANTHER" id="PTHR14609">
    <property type="entry name" value="RING FINGER PROTEIN 219"/>
    <property type="match status" value="1"/>
</dbReference>
<feature type="region of interest" description="Disordered" evidence="5">
    <location>
        <begin position="1091"/>
        <end position="1152"/>
    </location>
</feature>
<feature type="region of interest" description="Disordered" evidence="5">
    <location>
        <begin position="129"/>
        <end position="149"/>
    </location>
</feature>
<feature type="compositionally biased region" description="Polar residues" evidence="5">
    <location>
        <begin position="904"/>
        <end position="916"/>
    </location>
</feature>
<sequence length="1174" mass="130399">MAADVKARQDKYQTIAFTLPISCQICLGKVKQPVLCPNNHVFCSGCMDVWLQRNKQCPACRTPINPANPIKKIAGGVSHSPDEKDRMSNPELRKARFDLLFKEYEEEFERLTGEVQLLRTENEVLQQQVQKNSGTKQLGPKEDSKYSDSSGVLVLNKKLQDAQKLYEKVKSELSRVKQENNSLKDENINLNRENQKLRQEIGNRSPHRYGRYTVATLEAKIQTYEKEVGQLNKALEKSDKVIEELTEELKFYRGKTKSDYSSEPRHSLSSKSNLDDLNLRTSSLSGKRSFDEPLSSQQGTDSNHLPKRQLFSEDGEYKSSHRDYLNGEFYSSSDLHDYKANDKNGAGKNTKRVTFDLPKNETVSFDLEMPSPLKGSRNTSNGRSPSPIKSVLKNGKKSNLSNGDESLSLSKPDSLEDSYLESRRVKPTRIEDEDDFYLSKYSRDSKSSKDDNHNYKYTSSRYDSDPIRRNESFDLDYPSKTRKSDMFDHVLDDTEAIQSELDDLDISITPDFTDCMKLLNRAEKKVNLGTQPSTYSSSRKDNNKEEEYYDDYRAKDAYRSDPLFPDAKSTESGRSLPENKFSSSKYYTSSDDYIPRSSSLRTDIPSTRYSSSSSAYSDIPSSNLDSSNLAVASGGYSSGTNSTISTYKPSAIDTMKASDWDPKTSDYKTAISDRYAVPGESDKYGIDQYATSKDSLSNTDRLNIQSDLSSRYSSTSYPSTFNSVSQTTNRMRSSDDILTPNKSSTLRPLSQSGFSRSPSVDNLFMSSKSSTQGGKFATAEDIPTTSYKARLSLQGYSSSLDSVGKYRTLPDGQGMSNIPSSDTGSGSSRSLASSLPPKPVRTRSQSDIGTSVTALNSASYKRSMGNAPPATASLDSYTTESTFPAQKPPSYPVSSSSYPQEPSTTTHPPSFLENNKYTSSFVPRQDARDVVSTNKFTNSTSVVGARGPVKASYSYTDFDIGVNPRNKSSLSDFPLSNRLHSRSNSVDFPLNNKDSETFTTSQRFSSFGDQYSTGASTDIDNRPVHAFDRDLGRFDSNATQNYVSASLPNSVSLTGGTALDDPNKGRYNSSSYMTSSQTSVTSSINFSSSHLSTSSSTSMLPPTSSYTSYQVSKSLDPIRETSAKGNSYLSNNSTTGDISRSDSFLPEPKKRLFDTTDDLDMSLSPIKTTRKTEY</sequence>
<dbReference type="InterPro" id="IPR013083">
    <property type="entry name" value="Znf_RING/FYVE/PHD"/>
</dbReference>
<dbReference type="InterPro" id="IPR039209">
    <property type="entry name" value="OBI1"/>
</dbReference>
<name>A0A8B8D685_CRAVI</name>
<dbReference type="InterPro" id="IPR035691">
    <property type="entry name" value="OBI1_RING-HC"/>
</dbReference>
<feature type="compositionally biased region" description="Low complexity" evidence="5">
    <location>
        <begin position="710"/>
        <end position="720"/>
    </location>
</feature>
<dbReference type="AlphaFoldDB" id="A0A8B8D685"/>
<dbReference type="GO" id="GO:0008270">
    <property type="term" value="F:zinc ion binding"/>
    <property type="evidence" value="ECO:0007669"/>
    <property type="project" value="UniProtKB-KW"/>
</dbReference>
<dbReference type="GO" id="GO:0006275">
    <property type="term" value="P:regulation of DNA replication"/>
    <property type="evidence" value="ECO:0007669"/>
    <property type="project" value="InterPro"/>
</dbReference>
<keyword evidence="7" id="KW-1185">Reference proteome</keyword>
<dbReference type="GeneID" id="111124476"/>
<feature type="region of interest" description="Disordered" evidence="5">
    <location>
        <begin position="255"/>
        <end position="318"/>
    </location>
</feature>
<feature type="compositionally biased region" description="Low complexity" evidence="5">
    <location>
        <begin position="1091"/>
        <end position="1108"/>
    </location>
</feature>
<dbReference type="Pfam" id="PF13920">
    <property type="entry name" value="zf-C3HC4_3"/>
    <property type="match status" value="1"/>
</dbReference>
<dbReference type="OrthoDB" id="6105938at2759"/>
<feature type="compositionally biased region" description="Polar residues" evidence="5">
    <location>
        <begin position="740"/>
        <end position="773"/>
    </location>
</feature>
<organism evidence="7 8">
    <name type="scientific">Crassostrea virginica</name>
    <name type="common">Eastern oyster</name>
    <dbReference type="NCBI Taxonomy" id="6565"/>
    <lineage>
        <taxon>Eukaryota</taxon>
        <taxon>Metazoa</taxon>
        <taxon>Spiralia</taxon>
        <taxon>Lophotrochozoa</taxon>
        <taxon>Mollusca</taxon>
        <taxon>Bivalvia</taxon>
        <taxon>Autobranchia</taxon>
        <taxon>Pteriomorphia</taxon>
        <taxon>Ostreida</taxon>
        <taxon>Ostreoidea</taxon>
        <taxon>Ostreidae</taxon>
        <taxon>Crassostrea</taxon>
    </lineage>
</organism>
<gene>
    <name evidence="8" type="primary">LOC111124476</name>
    <name evidence="9" type="synonym">LOC111124522</name>
</gene>
<feature type="compositionally biased region" description="Basic and acidic residues" evidence="5">
    <location>
        <begin position="442"/>
        <end position="454"/>
    </location>
</feature>
<feature type="region of interest" description="Disordered" evidence="5">
    <location>
        <begin position="1047"/>
        <end position="1073"/>
    </location>
</feature>
<proteinExistence type="predicted"/>
<dbReference type="RefSeq" id="XP_022323152.1">
    <property type="nucleotide sequence ID" value="XM_022467444.1"/>
</dbReference>
<dbReference type="KEGG" id="cvn:111124522"/>
<dbReference type="SMART" id="SM00184">
    <property type="entry name" value="RING"/>
    <property type="match status" value="1"/>
</dbReference>
<feature type="region of interest" description="Disordered" evidence="5">
    <location>
        <begin position="364"/>
        <end position="421"/>
    </location>
</feature>
<dbReference type="GO" id="GO:0004842">
    <property type="term" value="F:ubiquitin-protein transferase activity"/>
    <property type="evidence" value="ECO:0007669"/>
    <property type="project" value="InterPro"/>
</dbReference>
<dbReference type="PROSITE" id="PS50089">
    <property type="entry name" value="ZF_RING_2"/>
    <property type="match status" value="1"/>
</dbReference>
<evidence type="ECO:0000259" key="6">
    <source>
        <dbReference type="PROSITE" id="PS50089"/>
    </source>
</evidence>
<feature type="domain" description="RING-type" evidence="6">
    <location>
        <begin position="23"/>
        <end position="61"/>
    </location>
</feature>
<feature type="compositionally biased region" description="Low complexity" evidence="5">
    <location>
        <begin position="602"/>
        <end position="622"/>
    </location>
</feature>
<dbReference type="CDD" id="cd16562">
    <property type="entry name" value="RING-HC_RNF219"/>
    <property type="match status" value="1"/>
</dbReference>
<feature type="compositionally biased region" description="Polar residues" evidence="5">
    <location>
        <begin position="1123"/>
        <end position="1142"/>
    </location>
</feature>
<evidence type="ECO:0000313" key="8">
    <source>
        <dbReference type="RefSeq" id="XP_022323049.1"/>
    </source>
</evidence>
<feature type="compositionally biased region" description="Basic and acidic residues" evidence="5">
    <location>
        <begin position="255"/>
        <end position="266"/>
    </location>
</feature>
<keyword evidence="1 3" id="KW-0479">Metal-binding</keyword>
<feature type="region of interest" description="Disordered" evidence="5">
    <location>
        <begin position="596"/>
        <end position="624"/>
    </location>
</feature>
<evidence type="ECO:0000256" key="2">
    <source>
        <dbReference type="ARBA" id="ARBA00022833"/>
    </source>
</evidence>
<evidence type="ECO:0000313" key="7">
    <source>
        <dbReference type="Proteomes" id="UP000694844"/>
    </source>
</evidence>
<evidence type="ECO:0000256" key="4">
    <source>
        <dbReference type="SAM" id="Coils"/>
    </source>
</evidence>
<feature type="compositionally biased region" description="Basic and acidic residues" evidence="5">
    <location>
        <begin position="538"/>
        <end position="559"/>
    </location>
</feature>
<feature type="compositionally biased region" description="Basic and acidic residues" evidence="5">
    <location>
        <begin position="462"/>
        <end position="479"/>
    </location>
</feature>
<keyword evidence="1 3" id="KW-0863">Zinc-finger</keyword>
<feature type="compositionally biased region" description="Polar residues" evidence="5">
    <location>
        <begin position="397"/>
        <end position="411"/>
    </location>
</feature>
<accession>A0A8B8D685</accession>
<evidence type="ECO:0000313" key="9">
    <source>
        <dbReference type="RefSeq" id="XP_022323152.1"/>
    </source>
</evidence>
<dbReference type="PANTHER" id="PTHR14609:SF1">
    <property type="entry name" value="ORC UBIQUITIN LIGASE 1"/>
    <property type="match status" value="1"/>
</dbReference>
<evidence type="ECO:0000256" key="1">
    <source>
        <dbReference type="ARBA" id="ARBA00022771"/>
    </source>
</evidence>
<feature type="coiled-coil region" evidence="4">
    <location>
        <begin position="101"/>
        <end position="128"/>
    </location>
</feature>
<dbReference type="SUPFAM" id="SSF57850">
    <property type="entry name" value="RING/U-box"/>
    <property type="match status" value="1"/>
</dbReference>
<feature type="region of interest" description="Disordered" evidence="5">
    <location>
        <begin position="529"/>
        <end position="581"/>
    </location>
</feature>
<evidence type="ECO:0000256" key="5">
    <source>
        <dbReference type="SAM" id="MobiDB-lite"/>
    </source>
</evidence>
<dbReference type="Gene3D" id="3.30.40.10">
    <property type="entry name" value="Zinc/RING finger domain, C3HC4 (zinc finger)"/>
    <property type="match status" value="1"/>
</dbReference>
<dbReference type="KEGG" id="cvn:111124476"/>
<evidence type="ECO:0000256" key="3">
    <source>
        <dbReference type="PROSITE-ProRule" id="PRU00175"/>
    </source>
</evidence>
<feature type="compositionally biased region" description="Polar residues" evidence="5">
    <location>
        <begin position="873"/>
        <end position="884"/>
    </location>
</feature>